<organism evidence="1 2">
    <name type="scientific">Candidatus Mucispirillum faecigallinarum</name>
    <dbReference type="NCBI Taxonomy" id="2838699"/>
    <lineage>
        <taxon>Bacteria</taxon>
        <taxon>Pseudomonadati</taxon>
        <taxon>Deferribacterota</taxon>
        <taxon>Deferribacteres</taxon>
        <taxon>Deferribacterales</taxon>
        <taxon>Mucispirillaceae</taxon>
        <taxon>Mucispirillum</taxon>
    </lineage>
</organism>
<name>A0A9D2KDA9_9BACT</name>
<protein>
    <submittedName>
        <fullName evidence="1">Uncharacterized protein</fullName>
    </submittedName>
</protein>
<evidence type="ECO:0000313" key="1">
    <source>
        <dbReference type="EMBL" id="HIZ89843.1"/>
    </source>
</evidence>
<sequence>MAEVFDLSRIKYVKRIVVGQKDPQVLYTEEDAAKDMELLNKCLNDFPKGHIIGQEKNFTIFNIGEHQVVQQWIVYHIGFDKKPVWMHD</sequence>
<accession>A0A9D2KDA9</accession>
<dbReference type="Proteomes" id="UP000824176">
    <property type="component" value="Unassembled WGS sequence"/>
</dbReference>
<dbReference type="AlphaFoldDB" id="A0A9D2KDA9"/>
<gene>
    <name evidence="1" type="ORF">H9804_07845</name>
</gene>
<proteinExistence type="predicted"/>
<evidence type="ECO:0000313" key="2">
    <source>
        <dbReference type="Proteomes" id="UP000824176"/>
    </source>
</evidence>
<comment type="caution">
    <text evidence="1">The sequence shown here is derived from an EMBL/GenBank/DDBJ whole genome shotgun (WGS) entry which is preliminary data.</text>
</comment>
<reference evidence="1" key="2">
    <citation type="submission" date="2021-04" db="EMBL/GenBank/DDBJ databases">
        <authorList>
            <person name="Gilroy R."/>
        </authorList>
    </citation>
    <scope>NUCLEOTIDE SEQUENCE</scope>
    <source>
        <strain evidence="1">ChiW4-1371</strain>
    </source>
</reference>
<dbReference type="EMBL" id="DXAQ01000121">
    <property type="protein sequence ID" value="HIZ89843.1"/>
    <property type="molecule type" value="Genomic_DNA"/>
</dbReference>
<reference evidence="1" key="1">
    <citation type="journal article" date="2021" name="PeerJ">
        <title>Extensive microbial diversity within the chicken gut microbiome revealed by metagenomics and culture.</title>
        <authorList>
            <person name="Gilroy R."/>
            <person name="Ravi A."/>
            <person name="Getino M."/>
            <person name="Pursley I."/>
            <person name="Horton D.L."/>
            <person name="Alikhan N.F."/>
            <person name="Baker D."/>
            <person name="Gharbi K."/>
            <person name="Hall N."/>
            <person name="Watson M."/>
            <person name="Adriaenssens E.M."/>
            <person name="Foster-Nyarko E."/>
            <person name="Jarju S."/>
            <person name="Secka A."/>
            <person name="Antonio M."/>
            <person name="Oren A."/>
            <person name="Chaudhuri R.R."/>
            <person name="La Ragione R."/>
            <person name="Hildebrand F."/>
            <person name="Pallen M.J."/>
        </authorList>
    </citation>
    <scope>NUCLEOTIDE SEQUENCE</scope>
    <source>
        <strain evidence="1">ChiW4-1371</strain>
    </source>
</reference>